<organism evidence="3">
    <name type="scientific">Solanum chacoense</name>
    <name type="common">Chaco potato</name>
    <dbReference type="NCBI Taxonomy" id="4108"/>
    <lineage>
        <taxon>Eukaryota</taxon>
        <taxon>Viridiplantae</taxon>
        <taxon>Streptophyta</taxon>
        <taxon>Embryophyta</taxon>
        <taxon>Tracheophyta</taxon>
        <taxon>Spermatophyta</taxon>
        <taxon>Magnoliopsida</taxon>
        <taxon>eudicotyledons</taxon>
        <taxon>Gunneridae</taxon>
        <taxon>Pentapetalae</taxon>
        <taxon>asterids</taxon>
        <taxon>lamiids</taxon>
        <taxon>Solanales</taxon>
        <taxon>Solanaceae</taxon>
        <taxon>Solanoideae</taxon>
        <taxon>Solaneae</taxon>
        <taxon>Solanum</taxon>
    </lineage>
</organism>
<keyword evidence="1" id="KW-0812">Transmembrane</keyword>
<proteinExistence type="predicted"/>
<feature type="non-terminal residue" evidence="3">
    <location>
        <position position="1"/>
    </location>
</feature>
<sequence length="71" mass="8572">IKNSFFCFLIDPFLQLLLFLSNSNDGFFQFWVFVKHCSFLLFMGNDYKKRKNEKLGFIWSFSDCWTGFSEM</sequence>
<dbReference type="AlphaFoldDB" id="A0A0V0GEK2"/>
<feature type="chain" id="PRO_5006865290" evidence="2">
    <location>
        <begin position="24"/>
        <end position="71"/>
    </location>
</feature>
<reference evidence="3" key="1">
    <citation type="submission" date="2015-12" db="EMBL/GenBank/DDBJ databases">
        <title>Gene expression during late stages of embryo sac development: a critical building block for successful pollen-pistil interactions.</title>
        <authorList>
            <person name="Liu Y."/>
            <person name="Joly V."/>
            <person name="Sabar M."/>
            <person name="Matton D.P."/>
        </authorList>
    </citation>
    <scope>NUCLEOTIDE SEQUENCE</scope>
</reference>
<feature type="signal peptide" evidence="2">
    <location>
        <begin position="1"/>
        <end position="23"/>
    </location>
</feature>
<evidence type="ECO:0000313" key="3">
    <source>
        <dbReference type="EMBL" id="JAP06410.1"/>
    </source>
</evidence>
<keyword evidence="1" id="KW-0472">Membrane</keyword>
<name>A0A0V0GEK2_SOLCH</name>
<feature type="transmembrane region" description="Helical" evidence="1">
    <location>
        <begin position="26"/>
        <end position="44"/>
    </location>
</feature>
<accession>A0A0V0GEK2</accession>
<protein>
    <submittedName>
        <fullName evidence="3">Putative ovule protein</fullName>
    </submittedName>
</protein>
<evidence type="ECO:0000256" key="1">
    <source>
        <dbReference type="SAM" id="Phobius"/>
    </source>
</evidence>
<dbReference type="EMBL" id="GEDG01041435">
    <property type="protein sequence ID" value="JAP06410.1"/>
    <property type="molecule type" value="Transcribed_RNA"/>
</dbReference>
<keyword evidence="1" id="KW-1133">Transmembrane helix</keyword>
<evidence type="ECO:0000256" key="2">
    <source>
        <dbReference type="SAM" id="SignalP"/>
    </source>
</evidence>
<keyword evidence="2" id="KW-0732">Signal</keyword>